<evidence type="ECO:0000313" key="4">
    <source>
        <dbReference type="Proteomes" id="UP000235672"/>
    </source>
</evidence>
<dbReference type="EMBL" id="KZ613519">
    <property type="protein sequence ID" value="PMD14744.1"/>
    <property type="molecule type" value="Genomic_DNA"/>
</dbReference>
<dbReference type="STRING" id="1745343.A0A2J6PL44"/>
<dbReference type="InterPro" id="IPR029058">
    <property type="entry name" value="AB_hydrolase_fold"/>
</dbReference>
<gene>
    <name evidence="3" type="ORF">NA56DRAFT_650725</name>
</gene>
<feature type="region of interest" description="Disordered" evidence="1">
    <location>
        <begin position="281"/>
        <end position="322"/>
    </location>
</feature>
<keyword evidence="4" id="KW-1185">Reference proteome</keyword>
<evidence type="ECO:0008006" key="5">
    <source>
        <dbReference type="Google" id="ProtNLM"/>
    </source>
</evidence>
<dbReference type="PANTHER" id="PTHR42044:SF2">
    <property type="entry name" value="DUF676 DOMAIN-CONTAINING PROTEIN"/>
    <property type="match status" value="1"/>
</dbReference>
<keyword evidence="2" id="KW-0472">Membrane</keyword>
<reference evidence="3 4" key="1">
    <citation type="submission" date="2016-05" db="EMBL/GenBank/DDBJ databases">
        <title>A degradative enzymes factory behind the ericoid mycorrhizal symbiosis.</title>
        <authorList>
            <consortium name="DOE Joint Genome Institute"/>
            <person name="Martino E."/>
            <person name="Morin E."/>
            <person name="Grelet G."/>
            <person name="Kuo A."/>
            <person name="Kohler A."/>
            <person name="Daghino S."/>
            <person name="Barry K."/>
            <person name="Choi C."/>
            <person name="Cichocki N."/>
            <person name="Clum A."/>
            <person name="Copeland A."/>
            <person name="Hainaut M."/>
            <person name="Haridas S."/>
            <person name="Labutti K."/>
            <person name="Lindquist E."/>
            <person name="Lipzen A."/>
            <person name="Khouja H.-R."/>
            <person name="Murat C."/>
            <person name="Ohm R."/>
            <person name="Olson A."/>
            <person name="Spatafora J."/>
            <person name="Veneault-Fourrey C."/>
            <person name="Henrissat B."/>
            <person name="Grigoriev I."/>
            <person name="Martin F."/>
            <person name="Perotto S."/>
        </authorList>
    </citation>
    <scope>NUCLEOTIDE SEQUENCE [LARGE SCALE GENOMIC DNA]</scope>
    <source>
        <strain evidence="3 4">UAMH 7357</strain>
    </source>
</reference>
<dbReference type="SUPFAM" id="SSF53474">
    <property type="entry name" value="alpha/beta-Hydrolases"/>
    <property type="match status" value="1"/>
</dbReference>
<feature type="transmembrane region" description="Helical" evidence="2">
    <location>
        <begin position="100"/>
        <end position="118"/>
    </location>
</feature>
<evidence type="ECO:0000256" key="2">
    <source>
        <dbReference type="SAM" id="Phobius"/>
    </source>
</evidence>
<proteinExistence type="predicted"/>
<protein>
    <recommendedName>
        <fullName evidence="5">DUF676 domain-containing protein</fullName>
    </recommendedName>
</protein>
<dbReference type="PANTHER" id="PTHR42044">
    <property type="entry name" value="DUF676 DOMAIN-CONTAINING PROTEIN-RELATED"/>
    <property type="match status" value="1"/>
</dbReference>
<sequence>MAGKTTFYGSQVGSKIVVPHSYTNSPLTLLRQDVASAFSFWVFAPFIVYPFTPLSSGPLCELYPSASNLWSMFLHIILFFMQAPFLLSIPIWVFLPLWSVIAGVAVFWVINKGIWYLLNGNKMRYPSNPKFAEAKEEHKHEQWIFLNGVAVGKHWLQSNVDRLALTFGRPVLGVHNKTNGILFDVLQCLIQRNFNYATQDIRDCYTIVKETLYDPNLAKIVFILHSQGGIEGGMILDWLLQEVPQDLLAKLEVYTFGNAANHFNNPHLHLLSQHAALKHPTVPSTTKTSTTVHYHDPLDSLPPSKTSETNGRPRSTKTESNSGKTIRYIEHYAHTSDFVARWGVLHFTCNFSLAPTAPRFMGRVFERVGEGHQFNQHYLDNMFPLQPAPSTPPSPSLALVRKETRNWRKMMDLIKRIQVVLWGSKENKGGVGGSGFLGAKEEGNDFMESVLKLGHDGDERSDEREGVEISYLGTHGEPLGKGEKEVLLRDMSPVSPKTMRKLRGEFDVRGGGGFTTNGVKAMNGNGMGRSNGLSNGVKEREEVIERTEEGVGYGDVGDLEEKREEQKMEFQVKELSRLWLYVNGKSPKPDEGIARMATI</sequence>
<dbReference type="OrthoDB" id="202545at2759"/>
<evidence type="ECO:0000313" key="3">
    <source>
        <dbReference type="EMBL" id="PMD14744.1"/>
    </source>
</evidence>
<dbReference type="Proteomes" id="UP000235672">
    <property type="component" value="Unassembled WGS sequence"/>
</dbReference>
<keyword evidence="2" id="KW-1133">Transmembrane helix</keyword>
<feature type="transmembrane region" description="Helical" evidence="2">
    <location>
        <begin position="34"/>
        <end position="52"/>
    </location>
</feature>
<feature type="transmembrane region" description="Helical" evidence="2">
    <location>
        <begin position="73"/>
        <end position="94"/>
    </location>
</feature>
<name>A0A2J6PL44_9HELO</name>
<feature type="compositionally biased region" description="Polar residues" evidence="1">
    <location>
        <begin position="303"/>
        <end position="322"/>
    </location>
</feature>
<keyword evidence="2" id="KW-0812">Transmembrane</keyword>
<dbReference type="AlphaFoldDB" id="A0A2J6PL44"/>
<accession>A0A2J6PL44</accession>
<organism evidence="3 4">
    <name type="scientific">Hyaloscypha hepaticicola</name>
    <dbReference type="NCBI Taxonomy" id="2082293"/>
    <lineage>
        <taxon>Eukaryota</taxon>
        <taxon>Fungi</taxon>
        <taxon>Dikarya</taxon>
        <taxon>Ascomycota</taxon>
        <taxon>Pezizomycotina</taxon>
        <taxon>Leotiomycetes</taxon>
        <taxon>Helotiales</taxon>
        <taxon>Hyaloscyphaceae</taxon>
        <taxon>Hyaloscypha</taxon>
    </lineage>
</organism>
<evidence type="ECO:0000256" key="1">
    <source>
        <dbReference type="SAM" id="MobiDB-lite"/>
    </source>
</evidence>
<feature type="compositionally biased region" description="Low complexity" evidence="1">
    <location>
        <begin position="281"/>
        <end position="292"/>
    </location>
</feature>